<gene>
    <name evidence="1" type="ORF">Ciccas_002802</name>
</gene>
<dbReference type="Proteomes" id="UP001626550">
    <property type="component" value="Unassembled WGS sequence"/>
</dbReference>
<comment type="caution">
    <text evidence="1">The sequence shown here is derived from an EMBL/GenBank/DDBJ whole genome shotgun (WGS) entry which is preliminary data.</text>
</comment>
<dbReference type="EMBL" id="JBJKFK010000233">
    <property type="protein sequence ID" value="KAL3318524.1"/>
    <property type="molecule type" value="Genomic_DNA"/>
</dbReference>
<evidence type="ECO:0000313" key="1">
    <source>
        <dbReference type="EMBL" id="KAL3318524.1"/>
    </source>
</evidence>
<dbReference type="Pfam" id="PF15046">
    <property type="entry name" value="DUF4532"/>
    <property type="match status" value="1"/>
</dbReference>
<dbReference type="PANTHER" id="PTHR35156">
    <property type="entry name" value="TESTIS-EXPRESSED PROTEIN 52"/>
    <property type="match status" value="1"/>
</dbReference>
<organism evidence="1 2">
    <name type="scientific">Cichlidogyrus casuarinus</name>
    <dbReference type="NCBI Taxonomy" id="1844966"/>
    <lineage>
        <taxon>Eukaryota</taxon>
        <taxon>Metazoa</taxon>
        <taxon>Spiralia</taxon>
        <taxon>Lophotrochozoa</taxon>
        <taxon>Platyhelminthes</taxon>
        <taxon>Monogenea</taxon>
        <taxon>Monopisthocotylea</taxon>
        <taxon>Dactylogyridea</taxon>
        <taxon>Ancyrocephalidae</taxon>
        <taxon>Cichlidogyrus</taxon>
    </lineage>
</organism>
<name>A0ABD2QG66_9PLAT</name>
<dbReference type="PANTHER" id="PTHR35156:SF1">
    <property type="entry name" value="TESTIS-EXPRESSED PROTEIN 52"/>
    <property type="match status" value="1"/>
</dbReference>
<proteinExistence type="predicted"/>
<dbReference type="AlphaFoldDB" id="A0ABD2QG66"/>
<reference evidence="1 2" key="1">
    <citation type="submission" date="2024-11" db="EMBL/GenBank/DDBJ databases">
        <title>Adaptive evolution of stress response genes in parasites aligns with host niche diversity.</title>
        <authorList>
            <person name="Hahn C."/>
            <person name="Resl P."/>
        </authorList>
    </citation>
    <scope>NUCLEOTIDE SEQUENCE [LARGE SCALE GENOMIC DNA]</scope>
    <source>
        <strain evidence="1">EGGRZ-B1_66</strain>
        <tissue evidence="1">Body</tissue>
    </source>
</reference>
<keyword evidence="2" id="KW-1185">Reference proteome</keyword>
<evidence type="ECO:0000313" key="2">
    <source>
        <dbReference type="Proteomes" id="UP001626550"/>
    </source>
</evidence>
<dbReference type="InterPro" id="IPR029206">
    <property type="entry name" value="DUF4532"/>
</dbReference>
<sequence>MLIREDPVVLREAKREIQELIDQDLLLNVRTTFRHADNLGKLSRENNVNNNMMMRVWSEIGNRPPKLPAKDRRENYSNTFWRNFSEELDQTKFKRKADYIVEPTFGRLSEEKVDKVRLLAPEISADPLGLCVKIHSNPLAMKTKKKEEQQELVAHLYPVQIPPYSRLGNCTFSQYLSESRLLQDQGSSLRRALAKKYRALEQQKCQLKWLSDVRNPPINPNGYILPPDSYKKYKPHFDASKNRAEYEAFVKGAVNVKNLEPDLFGKLVEKNPLYPRLWKLTTNENVLDTQLS</sequence>
<accession>A0ABD2QG66</accession>
<protein>
    <submittedName>
        <fullName evidence="1">Uncharacterized protein</fullName>
    </submittedName>
</protein>